<organism evidence="1 2">
    <name type="scientific">Scortum barcoo</name>
    <name type="common">barcoo grunter</name>
    <dbReference type="NCBI Taxonomy" id="214431"/>
    <lineage>
        <taxon>Eukaryota</taxon>
        <taxon>Metazoa</taxon>
        <taxon>Chordata</taxon>
        <taxon>Craniata</taxon>
        <taxon>Vertebrata</taxon>
        <taxon>Euteleostomi</taxon>
        <taxon>Actinopterygii</taxon>
        <taxon>Neopterygii</taxon>
        <taxon>Teleostei</taxon>
        <taxon>Neoteleostei</taxon>
        <taxon>Acanthomorphata</taxon>
        <taxon>Eupercaria</taxon>
        <taxon>Centrarchiformes</taxon>
        <taxon>Terapontoidei</taxon>
        <taxon>Terapontidae</taxon>
        <taxon>Scortum</taxon>
    </lineage>
</organism>
<comment type="caution">
    <text evidence="1">The sequence shown here is derived from an EMBL/GenBank/DDBJ whole genome shotgun (WGS) entry which is preliminary data.</text>
</comment>
<evidence type="ECO:0000313" key="1">
    <source>
        <dbReference type="EMBL" id="KAI3376729.1"/>
    </source>
</evidence>
<proteinExistence type="predicted"/>
<sequence length="179" mass="19500">MKKAPVVLTGDFYKAPVASSEMFMLKTVENTWCETGDEQKRNIINITVTAGSVIIETPVLPVIDGDYVTLHCRNKTASSIVASFYKNGLLIKNVSTGNFTIHSVSRADEGLYKCSISGAGESPESWLTVREYHKETISLCSDQLPVLLYLLIRTVVTGFMGGSAAVSVEKTLSDNTEVK</sequence>
<keyword evidence="2" id="KW-1185">Reference proteome</keyword>
<dbReference type="Proteomes" id="UP000831701">
    <property type="component" value="Chromosome 2"/>
</dbReference>
<evidence type="ECO:0000313" key="2">
    <source>
        <dbReference type="Proteomes" id="UP000831701"/>
    </source>
</evidence>
<protein>
    <submittedName>
        <fullName evidence="1">Uncharacterized protein</fullName>
    </submittedName>
</protein>
<dbReference type="EMBL" id="CM041532">
    <property type="protein sequence ID" value="KAI3376729.1"/>
    <property type="molecule type" value="Genomic_DNA"/>
</dbReference>
<accession>A0ACB8X9N5</accession>
<reference evidence="1" key="1">
    <citation type="submission" date="2022-04" db="EMBL/GenBank/DDBJ databases">
        <title>Jade perch genome.</title>
        <authorList>
            <person name="Chao B."/>
        </authorList>
    </citation>
    <scope>NUCLEOTIDE SEQUENCE</scope>
    <source>
        <strain evidence="1">CB-2022</strain>
    </source>
</reference>
<name>A0ACB8X9N5_9TELE</name>
<gene>
    <name evidence="1" type="ORF">L3Q82_016489</name>
</gene>